<accession>A0A0D2IRB1</accession>
<dbReference type="OrthoDB" id="1112980at2759"/>
<dbReference type="RefSeq" id="XP_013275630.1">
    <property type="nucleotide sequence ID" value="XM_013420176.1"/>
</dbReference>
<dbReference type="VEuPathDB" id="FungiDB:Z518_03150"/>
<feature type="region of interest" description="Disordered" evidence="1">
    <location>
        <begin position="1"/>
        <end position="142"/>
    </location>
</feature>
<dbReference type="HOGENOM" id="CLU_107218_0_0_1"/>
<dbReference type="AlphaFoldDB" id="A0A0D2IRB1"/>
<organism evidence="2 3">
    <name type="scientific">Rhinocladiella mackenziei CBS 650.93</name>
    <dbReference type="NCBI Taxonomy" id="1442369"/>
    <lineage>
        <taxon>Eukaryota</taxon>
        <taxon>Fungi</taxon>
        <taxon>Dikarya</taxon>
        <taxon>Ascomycota</taxon>
        <taxon>Pezizomycotina</taxon>
        <taxon>Eurotiomycetes</taxon>
        <taxon>Chaetothyriomycetidae</taxon>
        <taxon>Chaetothyriales</taxon>
        <taxon>Herpotrichiellaceae</taxon>
        <taxon>Rhinocladiella</taxon>
    </lineage>
</organism>
<feature type="compositionally biased region" description="Polar residues" evidence="1">
    <location>
        <begin position="126"/>
        <end position="142"/>
    </location>
</feature>
<dbReference type="GeneID" id="25291221"/>
<feature type="compositionally biased region" description="Basic and acidic residues" evidence="1">
    <location>
        <begin position="18"/>
        <end position="37"/>
    </location>
</feature>
<evidence type="ECO:0000313" key="3">
    <source>
        <dbReference type="Proteomes" id="UP000053617"/>
    </source>
</evidence>
<dbReference type="GO" id="GO:0000492">
    <property type="term" value="P:box C/D snoRNP assembly"/>
    <property type="evidence" value="ECO:0007669"/>
    <property type="project" value="InterPro"/>
</dbReference>
<keyword evidence="3" id="KW-1185">Reference proteome</keyword>
<dbReference type="PANTHER" id="PTHR38489:SF1">
    <property type="entry name" value="HISTONE CHAPERONE DOMAIN-CONTAINING PROTEIN"/>
    <property type="match status" value="1"/>
</dbReference>
<gene>
    <name evidence="2" type="ORF">Z518_03150</name>
</gene>
<proteinExistence type="predicted"/>
<feature type="compositionally biased region" description="Acidic residues" evidence="1">
    <location>
        <begin position="208"/>
        <end position="223"/>
    </location>
</feature>
<dbReference type="Pfam" id="PF15370">
    <property type="entry name" value="NOPCHAP1"/>
    <property type="match status" value="1"/>
</dbReference>
<reference evidence="2 3" key="1">
    <citation type="submission" date="2015-01" db="EMBL/GenBank/DDBJ databases">
        <title>The Genome Sequence of Rhinocladiella mackenzie CBS 650.93.</title>
        <authorList>
            <consortium name="The Broad Institute Genomics Platform"/>
            <person name="Cuomo C."/>
            <person name="de Hoog S."/>
            <person name="Gorbushina A."/>
            <person name="Stielow B."/>
            <person name="Teixiera M."/>
            <person name="Abouelleil A."/>
            <person name="Chapman S.B."/>
            <person name="Priest M."/>
            <person name="Young S.K."/>
            <person name="Wortman J."/>
            <person name="Nusbaum C."/>
            <person name="Birren B."/>
        </authorList>
    </citation>
    <scope>NUCLEOTIDE SEQUENCE [LARGE SCALE GENOMIC DNA]</scope>
    <source>
        <strain evidence="2 3">CBS 650.93</strain>
    </source>
</reference>
<protein>
    <submittedName>
        <fullName evidence="2">Uncharacterized protein</fullName>
    </submittedName>
</protein>
<feature type="compositionally biased region" description="Acidic residues" evidence="1">
    <location>
        <begin position="97"/>
        <end position="110"/>
    </location>
</feature>
<dbReference type="STRING" id="1442369.A0A0D2IRB1"/>
<dbReference type="InterPro" id="IPR027921">
    <property type="entry name" value="NOPCHAP1"/>
</dbReference>
<feature type="region of interest" description="Disordered" evidence="1">
    <location>
        <begin position="193"/>
        <end position="254"/>
    </location>
</feature>
<dbReference type="EMBL" id="KN847476">
    <property type="protein sequence ID" value="KIX08494.1"/>
    <property type="molecule type" value="Genomic_DNA"/>
</dbReference>
<dbReference type="Proteomes" id="UP000053617">
    <property type="component" value="Unassembled WGS sequence"/>
</dbReference>
<sequence>MSGQEDEPPTKRRNTGSKHPEIARNRLLNQDHDDAFRENGINEEEADSSPASSSSGYSPPWRAQQRMRMTHQTRYGDGRDVDDTTDEEETTSSSESSETDDDEISEAEESDEKHDNVWIKGPRVSAPSTLSTTFTGNEGSNLKSRLQNFLPQLQQANAELENAAGLQDQRIDHVSDNQETYIEMNLSLGVLSEQKRGKRDHVRVNDSSTEEEGDADNAIDENEQSNAGGSEDVLARLKGETVSRGAKRKIEELG</sequence>
<name>A0A0D2IRB1_9EURO</name>
<evidence type="ECO:0000313" key="2">
    <source>
        <dbReference type="EMBL" id="KIX08494.1"/>
    </source>
</evidence>
<dbReference type="PANTHER" id="PTHR38489">
    <property type="entry name" value="HISTONE CHAPERONE DOMAIN-CONTAINING PROTEIN"/>
    <property type="match status" value="1"/>
</dbReference>
<evidence type="ECO:0000256" key="1">
    <source>
        <dbReference type="SAM" id="MobiDB-lite"/>
    </source>
</evidence>
<feature type="compositionally biased region" description="Low complexity" evidence="1">
    <location>
        <begin position="48"/>
        <end position="60"/>
    </location>
</feature>